<organism evidence="1 2">
    <name type="scientific">Rhizobium giardinii</name>
    <dbReference type="NCBI Taxonomy" id="56731"/>
    <lineage>
        <taxon>Bacteria</taxon>
        <taxon>Pseudomonadati</taxon>
        <taxon>Pseudomonadota</taxon>
        <taxon>Alphaproteobacteria</taxon>
        <taxon>Hyphomicrobiales</taxon>
        <taxon>Rhizobiaceae</taxon>
        <taxon>Rhizobium/Agrobacterium group</taxon>
        <taxon>Rhizobium</taxon>
    </lineage>
</organism>
<evidence type="ECO:0000313" key="2">
    <source>
        <dbReference type="Proteomes" id="UP000585507"/>
    </source>
</evidence>
<proteinExistence type="predicted"/>
<evidence type="ECO:0000313" key="1">
    <source>
        <dbReference type="EMBL" id="MBB5534149.1"/>
    </source>
</evidence>
<sequence length="40" mass="4622">MLLLKISEVDPAKIIAGRFPCGRIYYLRRRDIAGLNLEVF</sequence>
<protein>
    <submittedName>
        <fullName evidence="1">Uncharacterized protein</fullName>
    </submittedName>
</protein>
<comment type="caution">
    <text evidence="1">The sequence shown here is derived from an EMBL/GenBank/DDBJ whole genome shotgun (WGS) entry which is preliminary data.</text>
</comment>
<dbReference type="AlphaFoldDB" id="A0A7W8U794"/>
<dbReference type="Proteomes" id="UP000585507">
    <property type="component" value="Unassembled WGS sequence"/>
</dbReference>
<keyword evidence="2" id="KW-1185">Reference proteome</keyword>
<accession>A0A7W8U794</accession>
<gene>
    <name evidence="1" type="ORF">GGD55_000820</name>
</gene>
<name>A0A7W8U794_9HYPH</name>
<dbReference type="EMBL" id="JACHBK010000002">
    <property type="protein sequence ID" value="MBB5534149.1"/>
    <property type="molecule type" value="Genomic_DNA"/>
</dbReference>
<reference evidence="1 2" key="1">
    <citation type="submission" date="2020-08" db="EMBL/GenBank/DDBJ databases">
        <title>Genomic Encyclopedia of Type Strains, Phase IV (KMG-V): Genome sequencing to study the core and pangenomes of soil and plant-associated prokaryotes.</title>
        <authorList>
            <person name="Whitman W."/>
        </authorList>
    </citation>
    <scope>NUCLEOTIDE SEQUENCE [LARGE SCALE GENOMIC DNA]</scope>
    <source>
        <strain evidence="1 2">SEMIA 4084</strain>
    </source>
</reference>